<evidence type="ECO:0000313" key="1">
    <source>
        <dbReference type="EMBL" id="KAK9322556.1"/>
    </source>
</evidence>
<gene>
    <name evidence="1" type="ORF">V1517DRAFT_352919</name>
</gene>
<evidence type="ECO:0000313" key="2">
    <source>
        <dbReference type="Proteomes" id="UP001489719"/>
    </source>
</evidence>
<comment type="caution">
    <text evidence="1">The sequence shown here is derived from an EMBL/GenBank/DDBJ whole genome shotgun (WGS) entry which is preliminary data.</text>
</comment>
<protein>
    <submittedName>
        <fullName evidence="1">Uncharacterized protein</fullName>
    </submittedName>
</protein>
<organism evidence="1 2">
    <name type="scientific">Lipomyces orientalis</name>
    <dbReference type="NCBI Taxonomy" id="1233043"/>
    <lineage>
        <taxon>Eukaryota</taxon>
        <taxon>Fungi</taxon>
        <taxon>Dikarya</taxon>
        <taxon>Ascomycota</taxon>
        <taxon>Saccharomycotina</taxon>
        <taxon>Lipomycetes</taxon>
        <taxon>Lipomycetales</taxon>
        <taxon>Lipomycetaceae</taxon>
        <taxon>Lipomyces</taxon>
    </lineage>
</organism>
<keyword evidence="2" id="KW-1185">Reference proteome</keyword>
<proteinExistence type="predicted"/>
<reference evidence="2" key="1">
    <citation type="journal article" date="2024" name="Front. Bioeng. Biotechnol.">
        <title>Genome-scale model development and genomic sequencing of the oleaginous clade Lipomyces.</title>
        <authorList>
            <person name="Czajka J.J."/>
            <person name="Han Y."/>
            <person name="Kim J."/>
            <person name="Mondo S.J."/>
            <person name="Hofstad B.A."/>
            <person name="Robles A."/>
            <person name="Haridas S."/>
            <person name="Riley R."/>
            <person name="LaButti K."/>
            <person name="Pangilinan J."/>
            <person name="Andreopoulos W."/>
            <person name="Lipzen A."/>
            <person name="Yan J."/>
            <person name="Wang M."/>
            <person name="Ng V."/>
            <person name="Grigoriev I.V."/>
            <person name="Spatafora J.W."/>
            <person name="Magnuson J.K."/>
            <person name="Baker S.E."/>
            <person name="Pomraning K.R."/>
        </authorList>
    </citation>
    <scope>NUCLEOTIDE SEQUENCE [LARGE SCALE GENOMIC DNA]</scope>
    <source>
        <strain evidence="2">CBS 10300</strain>
    </source>
</reference>
<dbReference type="Proteomes" id="UP001489719">
    <property type="component" value="Unassembled WGS sequence"/>
</dbReference>
<accession>A0ACC3TNU9</accession>
<sequence length="309" mass="35206">MSSSATADIKILGIPLNYIIAAFLAVSPVTSYADQMFYVWRRKSSEGFALDTCGLLIAVSTLRIYYWLGRPLELPIFLQAASMLVVQLIYLKMALMYMPAVWRRSKSMEDVFIPFKRPMYFWQWKSDWKFYLCIAIFMAVVGILELFLRSFDTWFAIIARVAVALEAVLPLPQLILNYTRHSLSGFRFTLLFAWVSGDFVKTIFYYIDGQEYYYKIGGTCQTVLNFGILAQYLYYWRKKVLDERKAKAMNVEVDDLKSISDGSSVYSGSEGEPDEDALLLPADTVATANRAHSTSTIVSAKPLTPEQVV</sequence>
<name>A0ACC3TNU9_9ASCO</name>
<dbReference type="EMBL" id="MU970075">
    <property type="protein sequence ID" value="KAK9322556.1"/>
    <property type="molecule type" value="Genomic_DNA"/>
</dbReference>